<feature type="signal peptide" evidence="1">
    <location>
        <begin position="1"/>
        <end position="17"/>
    </location>
</feature>
<dbReference type="Proteomes" id="UP001250656">
    <property type="component" value="Unassembled WGS sequence"/>
</dbReference>
<sequence>MRILISSLIAFACIACASYPKKNGFEAVENIAIKVLNPYFSDRAKDYVYKAKVEAFDKTFGGLLILKKLGINHHRIVFTTEMGNTLFDFSFQNGGFRVNRIVKEMDRKILISILKKDFAALIVEQPPVLQTFIDNDNRVYATDILSKKHYFYRSEGQLDKIVRVKNAKEKVVFLFSETEVHRAGKIEILHSGFPLAITLIGIY</sequence>
<dbReference type="EMBL" id="JAVTTP010000001">
    <property type="protein sequence ID" value="MDT7828602.1"/>
    <property type="molecule type" value="Genomic_DNA"/>
</dbReference>
<name>A0ABU3L579_9FLAO</name>
<dbReference type="RefSeq" id="WP_314014000.1">
    <property type="nucleotide sequence ID" value="NZ_JAVTTP010000001.1"/>
</dbReference>
<reference evidence="2 3" key="1">
    <citation type="submission" date="2023-09" db="EMBL/GenBank/DDBJ databases">
        <title>Novel taxa isolated from Blanes Bay.</title>
        <authorList>
            <person name="Rey-Velasco X."/>
            <person name="Lucena T."/>
        </authorList>
    </citation>
    <scope>NUCLEOTIDE SEQUENCE [LARGE SCALE GENOMIC DNA]</scope>
    <source>
        <strain evidence="2 3">S334</strain>
    </source>
</reference>
<feature type="chain" id="PRO_5045216714" description="DUF4292 domain-containing protein" evidence="1">
    <location>
        <begin position="18"/>
        <end position="203"/>
    </location>
</feature>
<keyword evidence="1" id="KW-0732">Signal</keyword>
<protein>
    <recommendedName>
        <fullName evidence="4">DUF4292 domain-containing protein</fullName>
    </recommendedName>
</protein>
<organism evidence="2 3">
    <name type="scientific">Pricia mediterranea</name>
    <dbReference type="NCBI Taxonomy" id="3076079"/>
    <lineage>
        <taxon>Bacteria</taxon>
        <taxon>Pseudomonadati</taxon>
        <taxon>Bacteroidota</taxon>
        <taxon>Flavobacteriia</taxon>
        <taxon>Flavobacteriales</taxon>
        <taxon>Flavobacteriaceae</taxon>
        <taxon>Pricia</taxon>
    </lineage>
</organism>
<gene>
    <name evidence="2" type="ORF">RQM65_07995</name>
</gene>
<evidence type="ECO:0000313" key="2">
    <source>
        <dbReference type="EMBL" id="MDT7828602.1"/>
    </source>
</evidence>
<comment type="caution">
    <text evidence="2">The sequence shown here is derived from an EMBL/GenBank/DDBJ whole genome shotgun (WGS) entry which is preliminary data.</text>
</comment>
<accession>A0ABU3L579</accession>
<evidence type="ECO:0008006" key="4">
    <source>
        <dbReference type="Google" id="ProtNLM"/>
    </source>
</evidence>
<proteinExistence type="predicted"/>
<evidence type="ECO:0000256" key="1">
    <source>
        <dbReference type="SAM" id="SignalP"/>
    </source>
</evidence>
<evidence type="ECO:0000313" key="3">
    <source>
        <dbReference type="Proteomes" id="UP001250656"/>
    </source>
</evidence>
<keyword evidence="3" id="KW-1185">Reference proteome</keyword>